<dbReference type="SUPFAM" id="SSF52242">
    <property type="entry name" value="Cobalamin (vitamin B12)-binding domain"/>
    <property type="match status" value="1"/>
</dbReference>
<proteinExistence type="inferred from homology"/>
<dbReference type="GO" id="GO:0050667">
    <property type="term" value="P:homocysteine metabolic process"/>
    <property type="evidence" value="ECO:0007669"/>
    <property type="project" value="TreeGrafter"/>
</dbReference>
<dbReference type="FunFam" id="3.40.50.280:FF:000003">
    <property type="entry name" value="Dimethylamine methyltransferase corrinoid protein"/>
    <property type="match status" value="1"/>
</dbReference>
<dbReference type="GO" id="GO:0046653">
    <property type="term" value="P:tetrahydrofolate metabolic process"/>
    <property type="evidence" value="ECO:0007669"/>
    <property type="project" value="TreeGrafter"/>
</dbReference>
<feature type="domain" description="B12-binding N-terminal" evidence="5">
    <location>
        <begin position="1"/>
        <end position="86"/>
    </location>
</feature>
<dbReference type="GO" id="GO:0046872">
    <property type="term" value="F:metal ion binding"/>
    <property type="evidence" value="ECO:0007669"/>
    <property type="project" value="UniProtKB-KW"/>
</dbReference>
<evidence type="ECO:0000256" key="1">
    <source>
        <dbReference type="ARBA" id="ARBA00010854"/>
    </source>
</evidence>
<dbReference type="Pfam" id="PF02607">
    <property type="entry name" value="B12-binding_2"/>
    <property type="match status" value="1"/>
</dbReference>
<organism evidence="6">
    <name type="scientific">Ignisphaera aggregans</name>
    <dbReference type="NCBI Taxonomy" id="334771"/>
    <lineage>
        <taxon>Archaea</taxon>
        <taxon>Thermoproteota</taxon>
        <taxon>Thermoprotei</taxon>
        <taxon>Desulfurococcales</taxon>
        <taxon>Desulfurococcaceae</taxon>
        <taxon>Ignisphaera</taxon>
    </lineage>
</organism>
<dbReference type="PANTHER" id="PTHR45833">
    <property type="entry name" value="METHIONINE SYNTHASE"/>
    <property type="match status" value="1"/>
</dbReference>
<dbReference type="Gene3D" id="1.10.1240.10">
    <property type="entry name" value="Methionine synthase domain"/>
    <property type="match status" value="1"/>
</dbReference>
<dbReference type="InterPro" id="IPR003759">
    <property type="entry name" value="Cbl-bd_cap"/>
</dbReference>
<dbReference type="InterPro" id="IPR006158">
    <property type="entry name" value="Cobalamin-bd"/>
</dbReference>
<gene>
    <name evidence="6" type="ORF">ENT99_03195</name>
</gene>
<feature type="domain" description="B12-binding" evidence="4">
    <location>
        <begin position="88"/>
        <end position="216"/>
    </location>
</feature>
<dbReference type="Gene3D" id="3.40.50.280">
    <property type="entry name" value="Cobalamin-binding domain"/>
    <property type="match status" value="1"/>
</dbReference>
<reference evidence="6" key="1">
    <citation type="journal article" date="2020" name="mSystems">
        <title>Genome- and Community-Level Interaction Insights into Carbon Utilization and Element Cycling Functions of Hydrothermarchaeota in Hydrothermal Sediment.</title>
        <authorList>
            <person name="Zhou Z."/>
            <person name="Liu Y."/>
            <person name="Xu W."/>
            <person name="Pan J."/>
            <person name="Luo Z.H."/>
            <person name="Li M."/>
        </authorList>
    </citation>
    <scope>NUCLEOTIDE SEQUENCE</scope>
    <source>
        <strain evidence="6">SpSt-629</strain>
    </source>
</reference>
<dbReference type="InterPro" id="IPR036594">
    <property type="entry name" value="Meth_synthase_dom"/>
</dbReference>
<comment type="caution">
    <text evidence="6">The sequence shown here is derived from an EMBL/GenBank/DDBJ whole genome shotgun (WGS) entry which is preliminary data.</text>
</comment>
<dbReference type="GO" id="GO:0005829">
    <property type="term" value="C:cytosol"/>
    <property type="evidence" value="ECO:0007669"/>
    <property type="project" value="TreeGrafter"/>
</dbReference>
<evidence type="ECO:0000256" key="3">
    <source>
        <dbReference type="ARBA" id="ARBA00023285"/>
    </source>
</evidence>
<dbReference type="InterPro" id="IPR050554">
    <property type="entry name" value="Met_Synthase/Corrinoid"/>
</dbReference>
<dbReference type="GO" id="GO:0031419">
    <property type="term" value="F:cobalamin binding"/>
    <property type="evidence" value="ECO:0007669"/>
    <property type="project" value="InterPro"/>
</dbReference>
<accession>A0A832AA65</accession>
<dbReference type="SUPFAM" id="SSF47644">
    <property type="entry name" value="Methionine synthase domain"/>
    <property type="match status" value="1"/>
</dbReference>
<dbReference type="PROSITE" id="PS51332">
    <property type="entry name" value="B12_BINDING"/>
    <property type="match status" value="1"/>
</dbReference>
<dbReference type="EMBL" id="DTAU01000054">
    <property type="protein sequence ID" value="HFQ78692.1"/>
    <property type="molecule type" value="Genomic_DNA"/>
</dbReference>
<keyword evidence="3" id="KW-0170">Cobalt</keyword>
<dbReference type="AlphaFoldDB" id="A0A832AA65"/>
<dbReference type="PANTHER" id="PTHR45833:SF1">
    <property type="entry name" value="METHIONINE SYNTHASE"/>
    <property type="match status" value="1"/>
</dbReference>
<dbReference type="Pfam" id="PF02310">
    <property type="entry name" value="B12-binding"/>
    <property type="match status" value="1"/>
</dbReference>
<name>A0A832AA65_9CREN</name>
<dbReference type="PROSITE" id="PS51337">
    <property type="entry name" value="B12_BINDING_NTER"/>
    <property type="match status" value="1"/>
</dbReference>
<comment type="similarity">
    <text evidence="1">Belongs to the methylamine corrinoid protein family.</text>
</comment>
<evidence type="ECO:0000259" key="5">
    <source>
        <dbReference type="PROSITE" id="PS51337"/>
    </source>
</evidence>
<dbReference type="SMART" id="SM01018">
    <property type="entry name" value="B12-binding_2"/>
    <property type="match status" value="1"/>
</dbReference>
<dbReference type="GO" id="GO:0008705">
    <property type="term" value="F:methionine synthase activity"/>
    <property type="evidence" value="ECO:0007669"/>
    <property type="project" value="TreeGrafter"/>
</dbReference>
<sequence length="216" mass="23836">MSLSEEFITAIVELNESKALDLAKKRLSVEDPVNILNDLKKAAEVVGEKYERGEYFVADLVMAGEILKTISDMAREKLRELGKNRETLGKFVIGTVEGDIHDIGKNIVITMAEAAGFEVIDLGVDVSPQRFVDAIRQYNPDIVGMSCLITVGIESMKKTIEAIKQAGLRDKVKIIIGGGRVDQYACQYVEADAWTNDAATGVKIMLKWIEEKKKGV</sequence>
<dbReference type="InterPro" id="IPR036724">
    <property type="entry name" value="Cobalamin-bd_sf"/>
</dbReference>
<evidence type="ECO:0000313" key="6">
    <source>
        <dbReference type="EMBL" id="HFQ78692.1"/>
    </source>
</evidence>
<protein>
    <submittedName>
        <fullName evidence="6">Cobalamin-binding protein</fullName>
    </submittedName>
</protein>
<keyword evidence="2" id="KW-0479">Metal-binding</keyword>
<evidence type="ECO:0000259" key="4">
    <source>
        <dbReference type="PROSITE" id="PS51332"/>
    </source>
</evidence>
<evidence type="ECO:0000256" key="2">
    <source>
        <dbReference type="ARBA" id="ARBA00022723"/>
    </source>
</evidence>